<gene>
    <name evidence="1" type="ORF">T07_12690</name>
</gene>
<reference evidence="1 2" key="1">
    <citation type="submission" date="2015-01" db="EMBL/GenBank/DDBJ databases">
        <title>Evolution of Trichinella species and genotypes.</title>
        <authorList>
            <person name="Korhonen P.K."/>
            <person name="Edoardo P."/>
            <person name="Giuseppe L.R."/>
            <person name="Gasser R.B."/>
        </authorList>
    </citation>
    <scope>NUCLEOTIDE SEQUENCE [LARGE SCALE GENOMIC DNA]</scope>
    <source>
        <strain evidence="1">ISS37</strain>
    </source>
</reference>
<proteinExistence type="predicted"/>
<protein>
    <submittedName>
        <fullName evidence="1">Uncharacterized protein</fullName>
    </submittedName>
</protein>
<sequence>MRIFPFVNLIFDAKYLCEGKCYSINPRPAFPEMKKAKVC</sequence>
<evidence type="ECO:0000313" key="1">
    <source>
        <dbReference type="EMBL" id="KRX11812.1"/>
    </source>
</evidence>
<organism evidence="1 2">
    <name type="scientific">Trichinella nelsoni</name>
    <dbReference type="NCBI Taxonomy" id="6336"/>
    <lineage>
        <taxon>Eukaryota</taxon>
        <taxon>Metazoa</taxon>
        <taxon>Ecdysozoa</taxon>
        <taxon>Nematoda</taxon>
        <taxon>Enoplea</taxon>
        <taxon>Dorylaimia</taxon>
        <taxon>Trichinellida</taxon>
        <taxon>Trichinellidae</taxon>
        <taxon>Trichinella</taxon>
    </lineage>
</organism>
<dbReference type="OrthoDB" id="122438at2759"/>
<accession>A0A0V0RBE3</accession>
<dbReference type="AlphaFoldDB" id="A0A0V0RBE3"/>
<comment type="caution">
    <text evidence="1">The sequence shown here is derived from an EMBL/GenBank/DDBJ whole genome shotgun (WGS) entry which is preliminary data.</text>
</comment>
<evidence type="ECO:0000313" key="2">
    <source>
        <dbReference type="Proteomes" id="UP000054630"/>
    </source>
</evidence>
<keyword evidence="2" id="KW-1185">Reference proteome</keyword>
<dbReference type="EMBL" id="JYDL01001333">
    <property type="protein sequence ID" value="KRX11812.1"/>
    <property type="molecule type" value="Genomic_DNA"/>
</dbReference>
<dbReference type="Proteomes" id="UP000054630">
    <property type="component" value="Unassembled WGS sequence"/>
</dbReference>
<name>A0A0V0RBE3_9BILA</name>